<protein>
    <recommendedName>
        <fullName evidence="4">Secreted protein</fullName>
    </recommendedName>
</protein>
<feature type="signal peptide" evidence="1">
    <location>
        <begin position="1"/>
        <end position="28"/>
    </location>
</feature>
<feature type="chain" id="PRO_5032877098" description="Secreted protein" evidence="1">
    <location>
        <begin position="29"/>
        <end position="112"/>
    </location>
</feature>
<evidence type="ECO:0000256" key="1">
    <source>
        <dbReference type="SAM" id="SignalP"/>
    </source>
</evidence>
<accession>A0A803SRB1</accession>
<reference evidence="2" key="2">
    <citation type="submission" date="2025-08" db="UniProtKB">
        <authorList>
            <consortium name="Ensembl"/>
        </authorList>
    </citation>
    <scope>IDENTIFICATION</scope>
</reference>
<keyword evidence="3" id="KW-1185">Reference proteome</keyword>
<dbReference type="InParanoid" id="A0A803SRB1"/>
<name>A0A803SRB1_ANOCA</name>
<dbReference type="PROSITE" id="PS51257">
    <property type="entry name" value="PROKAR_LIPOPROTEIN"/>
    <property type="match status" value="1"/>
</dbReference>
<evidence type="ECO:0000313" key="3">
    <source>
        <dbReference type="Proteomes" id="UP000001646"/>
    </source>
</evidence>
<keyword evidence="1" id="KW-0732">Signal</keyword>
<reference evidence="2" key="3">
    <citation type="submission" date="2025-09" db="UniProtKB">
        <authorList>
            <consortium name="Ensembl"/>
        </authorList>
    </citation>
    <scope>IDENTIFICATION</scope>
</reference>
<dbReference type="Ensembl" id="ENSACAT00000046927.1">
    <property type="protein sequence ID" value="ENSACAP00000025501.1"/>
    <property type="gene ID" value="ENSACAG00000035192.1"/>
</dbReference>
<sequence length="112" mass="12037">MGRHWGPWGAAPIVLLLVGVSCLHPAAGFWLFNVLFPPNATPEAQAGQPHTTGHPWVSCGAASKGARPADEILVSLCWLELLFTLHRKSKKLNHAWANFGPPGVLDSNSHNS</sequence>
<reference evidence="2" key="1">
    <citation type="submission" date="2009-12" db="EMBL/GenBank/DDBJ databases">
        <title>The Genome Sequence of Anolis carolinensis (Green Anole Lizard).</title>
        <authorList>
            <consortium name="The Genome Sequencing Platform"/>
            <person name="Di Palma F."/>
            <person name="Alfoldi J."/>
            <person name="Heiman D."/>
            <person name="Young S."/>
            <person name="Grabherr M."/>
            <person name="Johnson J."/>
            <person name="Lander E.S."/>
            <person name="Lindblad-Toh K."/>
        </authorList>
    </citation>
    <scope>NUCLEOTIDE SEQUENCE [LARGE SCALE GENOMIC DNA]</scope>
    <source>
        <strain evidence="2">JBL SC #1</strain>
    </source>
</reference>
<organism evidence="2 3">
    <name type="scientific">Anolis carolinensis</name>
    <name type="common">Green anole</name>
    <name type="synonym">American chameleon</name>
    <dbReference type="NCBI Taxonomy" id="28377"/>
    <lineage>
        <taxon>Eukaryota</taxon>
        <taxon>Metazoa</taxon>
        <taxon>Chordata</taxon>
        <taxon>Craniata</taxon>
        <taxon>Vertebrata</taxon>
        <taxon>Euteleostomi</taxon>
        <taxon>Lepidosauria</taxon>
        <taxon>Squamata</taxon>
        <taxon>Bifurcata</taxon>
        <taxon>Unidentata</taxon>
        <taxon>Episquamata</taxon>
        <taxon>Toxicofera</taxon>
        <taxon>Iguania</taxon>
        <taxon>Dactyloidae</taxon>
        <taxon>Anolis</taxon>
    </lineage>
</organism>
<evidence type="ECO:0000313" key="2">
    <source>
        <dbReference type="Ensembl" id="ENSACAP00000025501.1"/>
    </source>
</evidence>
<evidence type="ECO:0008006" key="4">
    <source>
        <dbReference type="Google" id="ProtNLM"/>
    </source>
</evidence>
<dbReference type="Proteomes" id="UP000001646">
    <property type="component" value="Unplaced"/>
</dbReference>
<dbReference type="AlphaFoldDB" id="A0A803SRB1"/>
<proteinExistence type="predicted"/>